<dbReference type="PROSITE" id="PS52035">
    <property type="entry name" value="PEPTIDASE_M14"/>
    <property type="match status" value="1"/>
</dbReference>
<accession>A0A2M7FXS5</accession>
<evidence type="ECO:0000256" key="6">
    <source>
        <dbReference type="ARBA" id="ARBA00022729"/>
    </source>
</evidence>
<reference evidence="15 16" key="1">
    <citation type="submission" date="2017-09" db="EMBL/GenBank/DDBJ databases">
        <title>Depth-based differentiation of microbial function through sediment-hosted aquifers and enrichment of novel symbionts in the deep terrestrial subsurface.</title>
        <authorList>
            <person name="Probst A.J."/>
            <person name="Ladd B."/>
            <person name="Jarett J.K."/>
            <person name="Geller-Mcgrath D.E."/>
            <person name="Sieber C.M."/>
            <person name="Emerson J.B."/>
            <person name="Anantharaman K."/>
            <person name="Thomas B.C."/>
            <person name="Malmstrom R."/>
            <person name="Stieglmeier M."/>
            <person name="Klingl A."/>
            <person name="Woyke T."/>
            <person name="Ryan C.M."/>
            <person name="Banfield J.F."/>
        </authorList>
    </citation>
    <scope>NUCLEOTIDE SEQUENCE [LARGE SCALE GENOMIC DNA]</scope>
    <source>
        <strain evidence="15">CG17_big_fil_post_rev_8_21_14_2_50_48_46</strain>
    </source>
</reference>
<organism evidence="15 16">
    <name type="scientific">bacterium (Candidatus Blackallbacteria) CG17_big_fil_post_rev_8_21_14_2_50_48_46</name>
    <dbReference type="NCBI Taxonomy" id="2014261"/>
    <lineage>
        <taxon>Bacteria</taxon>
        <taxon>Candidatus Blackallbacteria</taxon>
    </lineage>
</organism>
<evidence type="ECO:0000256" key="2">
    <source>
        <dbReference type="ARBA" id="ARBA00005988"/>
    </source>
</evidence>
<keyword evidence="7" id="KW-0378">Hydrolase</keyword>
<feature type="active site" description="Proton donor/acceptor" evidence="12">
    <location>
        <position position="400"/>
    </location>
</feature>
<dbReference type="EC" id="3.4.17.18" evidence="11"/>
<keyword evidence="8" id="KW-0862">Zinc</keyword>
<comment type="catalytic activity">
    <reaction evidence="10">
        <text>Releases a C-terminal residue, which may be hydrophobic or positively charged.</text>
        <dbReference type="EC" id="3.4.17.18"/>
    </reaction>
</comment>
<evidence type="ECO:0000256" key="11">
    <source>
        <dbReference type="ARBA" id="ARBA00066554"/>
    </source>
</evidence>
<evidence type="ECO:0000256" key="1">
    <source>
        <dbReference type="ARBA" id="ARBA00001947"/>
    </source>
</evidence>
<dbReference type="InterPro" id="IPR057247">
    <property type="entry name" value="CARBOXYPEPT_ZN_2"/>
</dbReference>
<dbReference type="PROSITE" id="PS00132">
    <property type="entry name" value="CARBOXYPEPT_ZN_1"/>
    <property type="match status" value="1"/>
</dbReference>
<dbReference type="PANTHER" id="PTHR11705:SF143">
    <property type="entry name" value="SLL0236 PROTEIN"/>
    <property type="match status" value="1"/>
</dbReference>
<protein>
    <recommendedName>
        <fullName evidence="11">carboxypeptidase T</fullName>
        <ecNumber evidence="11">3.4.17.18</ecNumber>
    </recommendedName>
</protein>
<dbReference type="GO" id="GO:0006508">
    <property type="term" value="P:proteolysis"/>
    <property type="evidence" value="ECO:0007669"/>
    <property type="project" value="UniProtKB-KW"/>
</dbReference>
<evidence type="ECO:0000313" key="16">
    <source>
        <dbReference type="Proteomes" id="UP000231019"/>
    </source>
</evidence>
<dbReference type="PROSITE" id="PS00133">
    <property type="entry name" value="CARBOXYPEPT_ZN_2"/>
    <property type="match status" value="1"/>
</dbReference>
<keyword evidence="9" id="KW-0482">Metalloprotease</keyword>
<evidence type="ECO:0000256" key="12">
    <source>
        <dbReference type="PROSITE-ProRule" id="PRU01379"/>
    </source>
</evidence>
<evidence type="ECO:0000256" key="8">
    <source>
        <dbReference type="ARBA" id="ARBA00022833"/>
    </source>
</evidence>
<evidence type="ECO:0000259" key="14">
    <source>
        <dbReference type="PROSITE" id="PS52035"/>
    </source>
</evidence>
<dbReference type="PRINTS" id="PR00765">
    <property type="entry name" value="CRBOXYPTASEA"/>
</dbReference>
<dbReference type="InterPro" id="IPR033810">
    <property type="entry name" value="Carboxypeptidase_T"/>
</dbReference>
<keyword evidence="5" id="KW-0479">Metal-binding</keyword>
<dbReference type="PANTHER" id="PTHR11705">
    <property type="entry name" value="PROTEASE FAMILY M14 CARBOXYPEPTIDASE A,B"/>
    <property type="match status" value="1"/>
</dbReference>
<evidence type="ECO:0000256" key="3">
    <source>
        <dbReference type="ARBA" id="ARBA00022645"/>
    </source>
</evidence>
<dbReference type="SMART" id="SM00631">
    <property type="entry name" value="Zn_pept"/>
    <property type="match status" value="1"/>
</dbReference>
<keyword evidence="6 13" id="KW-0732">Signal</keyword>
<feature type="signal peptide" evidence="13">
    <location>
        <begin position="1"/>
        <end position="24"/>
    </location>
</feature>
<dbReference type="Gene3D" id="3.40.630.10">
    <property type="entry name" value="Zn peptidases"/>
    <property type="match status" value="1"/>
</dbReference>
<comment type="caution">
    <text evidence="15">The sequence shown here is derived from an EMBL/GenBank/DDBJ whole genome shotgun (WGS) entry which is preliminary data.</text>
</comment>
<dbReference type="PROSITE" id="PS51257">
    <property type="entry name" value="PROKAR_LIPOPROTEIN"/>
    <property type="match status" value="1"/>
</dbReference>
<dbReference type="InterPro" id="IPR057246">
    <property type="entry name" value="CARBOXYPEPT_ZN_1"/>
</dbReference>
<dbReference type="AlphaFoldDB" id="A0A2M7FXS5"/>
<evidence type="ECO:0000313" key="15">
    <source>
        <dbReference type="EMBL" id="PIW14100.1"/>
    </source>
</evidence>
<sequence>MSKQFRTSFRMALASVALMVGCSAQTGLLPLNNTGNPALRANAVNPKQQVLSANFEPSFQNSFMTARPMARTGNTVVKVSYQNNAQVSQLAELGMDIWMVTPKYVLGQVNDAVFQRLQLSRLNFSLISPERGMSAQNTFDPQYHTYDEMLAELKQVAQQYPQISSLHDIGDTWQKVHGEGNRDLWALHITGPGEGSQKPGIVFFGNHHARELVTVEIPLHLIHLLLENYGKDPQITELVNTRDIWIVPMVNPDGHLQAEKGDNWRKNMNANDGNRYRGVDLNRNYGHHWNSGGSSSSPSSDTFMGKAPFSEPETQAVRNFVSAHSNLKIMMSYHSFSNLILWPWGYTKQRVNSPKLVEMGQKLGKMTGYVPEQASDLYVASGITDDFTFGEKGLMSFTTEIGSWGDGFDPPYSRVAQFWNENRDAALYLIDTAGKL</sequence>
<dbReference type="GO" id="GO:0008270">
    <property type="term" value="F:zinc ion binding"/>
    <property type="evidence" value="ECO:0007669"/>
    <property type="project" value="InterPro"/>
</dbReference>
<keyword evidence="4" id="KW-0645">Protease</keyword>
<evidence type="ECO:0000256" key="13">
    <source>
        <dbReference type="SAM" id="SignalP"/>
    </source>
</evidence>
<evidence type="ECO:0000256" key="7">
    <source>
        <dbReference type="ARBA" id="ARBA00022801"/>
    </source>
</evidence>
<evidence type="ECO:0000256" key="4">
    <source>
        <dbReference type="ARBA" id="ARBA00022670"/>
    </source>
</evidence>
<dbReference type="Proteomes" id="UP000231019">
    <property type="component" value="Unassembled WGS sequence"/>
</dbReference>
<dbReference type="CDD" id="cd03859">
    <property type="entry name" value="M14_CPT"/>
    <property type="match status" value="1"/>
</dbReference>
<feature type="domain" description="Peptidase M14" evidence="14">
    <location>
        <begin position="142"/>
        <end position="433"/>
    </location>
</feature>
<dbReference type="GO" id="GO:0004181">
    <property type="term" value="F:metallocarboxypeptidase activity"/>
    <property type="evidence" value="ECO:0007669"/>
    <property type="project" value="InterPro"/>
</dbReference>
<keyword evidence="3 15" id="KW-0121">Carboxypeptidase</keyword>
<dbReference type="GO" id="GO:0005615">
    <property type="term" value="C:extracellular space"/>
    <property type="evidence" value="ECO:0007669"/>
    <property type="project" value="TreeGrafter"/>
</dbReference>
<dbReference type="FunFam" id="3.40.630.10:FF:000084">
    <property type="entry name" value="Carboxypeptidase B2"/>
    <property type="match status" value="1"/>
</dbReference>
<comment type="cofactor">
    <cofactor evidence="1">
        <name>Zn(2+)</name>
        <dbReference type="ChEBI" id="CHEBI:29105"/>
    </cofactor>
</comment>
<name>A0A2M7FXS5_9BACT</name>
<dbReference type="Pfam" id="PF00246">
    <property type="entry name" value="Peptidase_M14"/>
    <property type="match status" value="1"/>
</dbReference>
<evidence type="ECO:0000256" key="5">
    <source>
        <dbReference type="ARBA" id="ARBA00022723"/>
    </source>
</evidence>
<dbReference type="EMBL" id="PFFQ01000064">
    <property type="protein sequence ID" value="PIW14100.1"/>
    <property type="molecule type" value="Genomic_DNA"/>
</dbReference>
<gene>
    <name evidence="15" type="ORF">COW36_22900</name>
</gene>
<evidence type="ECO:0000256" key="10">
    <source>
        <dbReference type="ARBA" id="ARBA00050859"/>
    </source>
</evidence>
<proteinExistence type="inferred from homology"/>
<evidence type="ECO:0000256" key="9">
    <source>
        <dbReference type="ARBA" id="ARBA00023049"/>
    </source>
</evidence>
<feature type="chain" id="PRO_5014928449" description="carboxypeptidase T" evidence="13">
    <location>
        <begin position="25"/>
        <end position="436"/>
    </location>
</feature>
<comment type="similarity">
    <text evidence="2 12">Belongs to the peptidase M14 family.</text>
</comment>
<dbReference type="InterPro" id="IPR000834">
    <property type="entry name" value="Peptidase_M14"/>
</dbReference>
<dbReference type="SUPFAM" id="SSF53187">
    <property type="entry name" value="Zn-dependent exopeptidases"/>
    <property type="match status" value="1"/>
</dbReference>